<dbReference type="RefSeq" id="WP_110987251.1">
    <property type="nucleotide sequence ID" value="NZ_CAWNWM010000011.1"/>
</dbReference>
<organism evidence="1 2">
    <name type="scientific">Acaryochloris thomasi RCC1774</name>
    <dbReference type="NCBI Taxonomy" id="1764569"/>
    <lineage>
        <taxon>Bacteria</taxon>
        <taxon>Bacillati</taxon>
        <taxon>Cyanobacteriota</taxon>
        <taxon>Cyanophyceae</taxon>
        <taxon>Acaryochloridales</taxon>
        <taxon>Acaryochloridaceae</taxon>
        <taxon>Acaryochloris</taxon>
        <taxon>Acaryochloris thomasi</taxon>
    </lineage>
</organism>
<dbReference type="PANTHER" id="PTHR34547">
    <property type="entry name" value="YACP-LIKE NYN DOMAIN PROTEIN"/>
    <property type="match status" value="1"/>
</dbReference>
<dbReference type="Pfam" id="PF05991">
    <property type="entry name" value="NYN_YacP"/>
    <property type="match status" value="1"/>
</dbReference>
<dbReference type="InterPro" id="IPR010298">
    <property type="entry name" value="YacP-like"/>
</dbReference>
<dbReference type="Proteomes" id="UP000248857">
    <property type="component" value="Unassembled WGS sequence"/>
</dbReference>
<evidence type="ECO:0000313" key="2">
    <source>
        <dbReference type="Proteomes" id="UP000248857"/>
    </source>
</evidence>
<sequence length="177" mass="19943">MARLPTLTTLLVDGYNIIGAWPKLQKMRERNNLEAARDRLSEALSNYSAFRGYQTHLIFDAQFRAGQGSTEMITNLLHVFYTESGRTADTHIELYCAQARRGAERIRVATSDSAQKLTVMGYGAEWMSAQQLVADLEATTRSIQASQRNAKQQPGRLLAHGLDPEAKQRLEQLRFGR</sequence>
<dbReference type="CDD" id="cd10912">
    <property type="entry name" value="PIN_YacP-like"/>
    <property type="match status" value="1"/>
</dbReference>
<gene>
    <name evidence="1" type="ORF">C1752_03856</name>
</gene>
<dbReference type="EMBL" id="PQWO01000011">
    <property type="protein sequence ID" value="PZD72269.1"/>
    <property type="molecule type" value="Genomic_DNA"/>
</dbReference>
<accession>A0A2W1JEX8</accession>
<comment type="caution">
    <text evidence="1">The sequence shown here is derived from an EMBL/GenBank/DDBJ whole genome shotgun (WGS) entry which is preliminary data.</text>
</comment>
<evidence type="ECO:0000313" key="1">
    <source>
        <dbReference type="EMBL" id="PZD72269.1"/>
    </source>
</evidence>
<protein>
    <recommendedName>
        <fullName evidence="3">RNA-binding protein</fullName>
    </recommendedName>
</protein>
<reference evidence="1 2" key="1">
    <citation type="journal article" date="2018" name="Sci. Rep.">
        <title>A novel species of the marine cyanobacterium Acaryochloris with a unique pigment content and lifestyle.</title>
        <authorList>
            <person name="Partensky F."/>
            <person name="Six C."/>
            <person name="Ratin M."/>
            <person name="Garczarek L."/>
            <person name="Vaulot D."/>
            <person name="Probert I."/>
            <person name="Calteau A."/>
            <person name="Gourvil P."/>
            <person name="Marie D."/>
            <person name="Grebert T."/>
            <person name="Bouchier C."/>
            <person name="Le Panse S."/>
            <person name="Gachenot M."/>
            <person name="Rodriguez F."/>
            <person name="Garrido J.L."/>
        </authorList>
    </citation>
    <scope>NUCLEOTIDE SEQUENCE [LARGE SCALE GENOMIC DNA]</scope>
    <source>
        <strain evidence="1 2">RCC1774</strain>
    </source>
</reference>
<proteinExistence type="predicted"/>
<dbReference type="AlphaFoldDB" id="A0A2W1JEX8"/>
<keyword evidence="2" id="KW-1185">Reference proteome</keyword>
<name>A0A2W1JEX8_9CYAN</name>
<dbReference type="OrthoDB" id="9792160at2"/>
<dbReference type="PANTHER" id="PTHR34547:SF1">
    <property type="entry name" value="YACP-LIKE NYN DOMAIN PROTEIN"/>
    <property type="match status" value="1"/>
</dbReference>
<evidence type="ECO:0008006" key="3">
    <source>
        <dbReference type="Google" id="ProtNLM"/>
    </source>
</evidence>